<name>A0A2H0R0N7_9BACT</name>
<accession>A0A2H0R0N7</accession>
<feature type="transmembrane region" description="Helical" evidence="1">
    <location>
        <begin position="108"/>
        <end position="127"/>
    </location>
</feature>
<protein>
    <recommendedName>
        <fullName evidence="2">DUF5671 domain-containing protein</fullName>
    </recommendedName>
</protein>
<reference evidence="3 4" key="1">
    <citation type="submission" date="2017-09" db="EMBL/GenBank/DDBJ databases">
        <title>Depth-based differentiation of microbial function through sediment-hosted aquifers and enrichment of novel symbionts in the deep terrestrial subsurface.</title>
        <authorList>
            <person name="Probst A.J."/>
            <person name="Ladd B."/>
            <person name="Jarett J.K."/>
            <person name="Geller-Mcgrath D.E."/>
            <person name="Sieber C.M."/>
            <person name="Emerson J.B."/>
            <person name="Anantharaman K."/>
            <person name="Thomas B.C."/>
            <person name="Malmstrom R."/>
            <person name="Stieglmeier M."/>
            <person name="Klingl A."/>
            <person name="Woyke T."/>
            <person name="Ryan C.M."/>
            <person name="Banfield J.F."/>
        </authorList>
    </citation>
    <scope>NUCLEOTIDE SEQUENCE [LARGE SCALE GENOMIC DNA]</scope>
    <source>
        <strain evidence="3">CG10_big_fil_rev_8_21_14_0_10_34_34</strain>
    </source>
</reference>
<dbReference type="Pfam" id="PF18920">
    <property type="entry name" value="DUF5671"/>
    <property type="match status" value="1"/>
</dbReference>
<comment type="caution">
    <text evidence="3">The sequence shown here is derived from an EMBL/GenBank/DDBJ whole genome shotgun (WGS) entry which is preliminary data.</text>
</comment>
<feature type="transmembrane region" description="Helical" evidence="1">
    <location>
        <begin position="172"/>
        <end position="192"/>
    </location>
</feature>
<gene>
    <name evidence="3" type="ORF">COV33_01880</name>
</gene>
<evidence type="ECO:0000313" key="3">
    <source>
        <dbReference type="EMBL" id="PIR40073.1"/>
    </source>
</evidence>
<evidence type="ECO:0000259" key="2">
    <source>
        <dbReference type="Pfam" id="PF18920"/>
    </source>
</evidence>
<dbReference type="EMBL" id="PCXM01000031">
    <property type="protein sequence ID" value="PIR40073.1"/>
    <property type="molecule type" value="Genomic_DNA"/>
</dbReference>
<dbReference type="Proteomes" id="UP000230828">
    <property type="component" value="Unassembled WGS sequence"/>
</dbReference>
<proteinExistence type="predicted"/>
<keyword evidence="1" id="KW-0812">Transmembrane</keyword>
<sequence>MENTNQPIDSTSSLRANARDFFLHLGAIVALYAVVISFLNLTFKIISKSFPEIDNNIYAWGGGSEISMPVATLIIVFPIFVILSYFVYKIYTQNPIKKELGIRKWLTYITLFVAGIILAGDLITVLYKFLDGQDLTSAFLLKALVVLLVAGAVFGFYLQDIRDKISSKDRKIWAVSVAVIILISIILGFGILGSPQNQRLLRLDNKKISELQDSEWQIINYWQMNGMIPESMPSLPMDIEYKKTSQMTFELCAQFNRENFVEQDPRAIDIGYPMKGKVMQNENWSHQVGQQCFSRTIDPIAYPTQVRG</sequence>
<feature type="transmembrane region" description="Helical" evidence="1">
    <location>
        <begin position="139"/>
        <end position="160"/>
    </location>
</feature>
<keyword evidence="1" id="KW-1133">Transmembrane helix</keyword>
<feature type="transmembrane region" description="Helical" evidence="1">
    <location>
        <begin position="66"/>
        <end position="88"/>
    </location>
</feature>
<organism evidence="3 4">
    <name type="scientific">Candidatus Zambryskibacteria bacterium CG10_big_fil_rev_8_21_14_0_10_34_34</name>
    <dbReference type="NCBI Taxonomy" id="1975114"/>
    <lineage>
        <taxon>Bacteria</taxon>
        <taxon>Candidatus Zambryskiibacteriota</taxon>
    </lineage>
</organism>
<feature type="domain" description="DUF5671" evidence="2">
    <location>
        <begin position="20"/>
        <end position="155"/>
    </location>
</feature>
<dbReference type="AlphaFoldDB" id="A0A2H0R0N7"/>
<feature type="transmembrane region" description="Helical" evidence="1">
    <location>
        <begin position="21"/>
        <end position="46"/>
    </location>
</feature>
<evidence type="ECO:0000256" key="1">
    <source>
        <dbReference type="SAM" id="Phobius"/>
    </source>
</evidence>
<dbReference type="InterPro" id="IPR043728">
    <property type="entry name" value="DUF5671"/>
</dbReference>
<keyword evidence="1" id="KW-0472">Membrane</keyword>
<evidence type="ECO:0000313" key="4">
    <source>
        <dbReference type="Proteomes" id="UP000230828"/>
    </source>
</evidence>